<dbReference type="NCBIfam" id="TIGR03025">
    <property type="entry name" value="EPS_sugtrans"/>
    <property type="match status" value="1"/>
</dbReference>
<dbReference type="Proteomes" id="UP000231550">
    <property type="component" value="Unassembled WGS sequence"/>
</dbReference>
<dbReference type="PANTHER" id="PTHR30576:SF0">
    <property type="entry name" value="UNDECAPRENYL-PHOSPHATE N-ACETYLGALACTOSAMINYL 1-PHOSPHATE TRANSFERASE-RELATED"/>
    <property type="match status" value="1"/>
</dbReference>
<feature type="transmembrane region" description="Helical" evidence="7">
    <location>
        <begin position="46"/>
        <end position="68"/>
    </location>
</feature>
<feature type="transmembrane region" description="Helical" evidence="7">
    <location>
        <begin position="12"/>
        <end position="34"/>
    </location>
</feature>
<evidence type="ECO:0000313" key="10">
    <source>
        <dbReference type="Proteomes" id="UP000231550"/>
    </source>
</evidence>
<feature type="transmembrane region" description="Helical" evidence="7">
    <location>
        <begin position="263"/>
        <end position="286"/>
    </location>
</feature>
<evidence type="ECO:0000256" key="5">
    <source>
        <dbReference type="ARBA" id="ARBA00022989"/>
    </source>
</evidence>
<feature type="transmembrane region" description="Helical" evidence="7">
    <location>
        <begin position="104"/>
        <end position="124"/>
    </location>
</feature>
<evidence type="ECO:0000256" key="1">
    <source>
        <dbReference type="ARBA" id="ARBA00004141"/>
    </source>
</evidence>
<protein>
    <recommendedName>
        <fullName evidence="8">Bacterial sugar transferase domain-containing protein</fullName>
    </recommendedName>
</protein>
<reference evidence="9 10" key="1">
    <citation type="submission" date="2017-09" db="EMBL/GenBank/DDBJ databases">
        <title>Depth-based differentiation of microbial function through sediment-hosted aquifers and enrichment of novel symbionts in the deep terrestrial subsurface.</title>
        <authorList>
            <person name="Probst A.J."/>
            <person name="Ladd B."/>
            <person name="Jarett J.K."/>
            <person name="Geller-Mcgrath D.E."/>
            <person name="Sieber C.M."/>
            <person name="Emerson J.B."/>
            <person name="Anantharaman K."/>
            <person name="Thomas B.C."/>
            <person name="Malmstrom R."/>
            <person name="Stieglmeier M."/>
            <person name="Klingl A."/>
            <person name="Woyke T."/>
            <person name="Ryan C.M."/>
            <person name="Banfield J.F."/>
        </authorList>
    </citation>
    <scope>NUCLEOTIDE SEQUENCE [LARGE SCALE GENOMIC DNA]</scope>
    <source>
        <strain evidence="9">CG11_big_fil_rev_8_21_14_0_20_44_10</strain>
    </source>
</reference>
<evidence type="ECO:0000256" key="3">
    <source>
        <dbReference type="ARBA" id="ARBA00022679"/>
    </source>
</evidence>
<evidence type="ECO:0000259" key="8">
    <source>
        <dbReference type="Pfam" id="PF02397"/>
    </source>
</evidence>
<sequence length="451" mass="52061">MNDTSIQFKKAILFFGDVIILYLSLIITLYLRYWPSHTMGDWQQHLLPFSIIYAIWLVVFHITGLYELDSAKNTLLFYSALLKAIVINAAIAVLFFYLFPSFGISPKTNLAMDLAIVTILIYLWRQAFNRLIKSPGLLNNVLIIGYDKEADQIIRYIKDNPQLGYRIKKMITEKETRLVSDLVETVVKEKIQTIVTIADPRQDGVLIKNLYHCLPLKVNLFDLPKFYEILMDKIPVSVIEEVWFLENLMSSQKSIYDAAKRGFDIIFALLLGIIAIILFPLIAIAIKLNSLGPIFYRQKRVGQDNRIFEIIKFRSMIQGAEKNGAQWAAKNKLDPRITRVGNALRKTRLDELPQLLNVLRGEMAFVGPRPERPEFVFGTTMQKEVPFYQVRHLVKPGLTGWAQINYEYGASYADTLQKLQYDFYYLKNRSFLLDLSILLKTIKIILSRKGV</sequence>
<gene>
    <name evidence="9" type="ORF">COV85_03720</name>
</gene>
<dbReference type="InterPro" id="IPR017475">
    <property type="entry name" value="EPS_sugar_tfrase"/>
</dbReference>
<dbReference type="GO" id="GO:0016780">
    <property type="term" value="F:phosphotransferase activity, for other substituted phosphate groups"/>
    <property type="evidence" value="ECO:0007669"/>
    <property type="project" value="TreeGrafter"/>
</dbReference>
<comment type="subcellular location">
    <subcellularLocation>
        <location evidence="1">Membrane</location>
        <topology evidence="1">Multi-pass membrane protein</topology>
    </subcellularLocation>
</comment>
<proteinExistence type="inferred from homology"/>
<evidence type="ECO:0000256" key="7">
    <source>
        <dbReference type="SAM" id="Phobius"/>
    </source>
</evidence>
<evidence type="ECO:0000256" key="4">
    <source>
        <dbReference type="ARBA" id="ARBA00022692"/>
    </source>
</evidence>
<keyword evidence="5 7" id="KW-1133">Transmembrane helix</keyword>
<feature type="domain" description="Bacterial sugar transferase" evidence="8">
    <location>
        <begin position="260"/>
        <end position="446"/>
    </location>
</feature>
<dbReference type="AlphaFoldDB" id="A0A2H0KPQ1"/>
<feature type="transmembrane region" description="Helical" evidence="7">
    <location>
        <begin position="75"/>
        <end position="98"/>
    </location>
</feature>
<keyword evidence="4 7" id="KW-0812">Transmembrane</keyword>
<dbReference type="EMBL" id="PCVN01000096">
    <property type="protein sequence ID" value="PIQ74141.1"/>
    <property type="molecule type" value="Genomic_DNA"/>
</dbReference>
<organism evidence="9 10">
    <name type="scientific">Candidatus Portnoybacteria bacterium CG11_big_fil_rev_8_21_14_0_20_44_10</name>
    <dbReference type="NCBI Taxonomy" id="1974818"/>
    <lineage>
        <taxon>Bacteria</taxon>
        <taxon>Candidatus Portnoyibacteriota</taxon>
    </lineage>
</organism>
<comment type="similarity">
    <text evidence="2">Belongs to the bacterial sugar transferase family.</text>
</comment>
<dbReference type="InterPro" id="IPR003362">
    <property type="entry name" value="Bact_transf"/>
</dbReference>
<name>A0A2H0KPQ1_9BACT</name>
<keyword evidence="6 7" id="KW-0472">Membrane</keyword>
<accession>A0A2H0KPQ1</accession>
<comment type="caution">
    <text evidence="9">The sequence shown here is derived from an EMBL/GenBank/DDBJ whole genome shotgun (WGS) entry which is preliminary data.</text>
</comment>
<keyword evidence="3" id="KW-0808">Transferase</keyword>
<evidence type="ECO:0000313" key="9">
    <source>
        <dbReference type="EMBL" id="PIQ74141.1"/>
    </source>
</evidence>
<evidence type="ECO:0000256" key="6">
    <source>
        <dbReference type="ARBA" id="ARBA00023136"/>
    </source>
</evidence>
<dbReference type="Pfam" id="PF02397">
    <property type="entry name" value="Bac_transf"/>
    <property type="match status" value="1"/>
</dbReference>
<dbReference type="GO" id="GO:0016020">
    <property type="term" value="C:membrane"/>
    <property type="evidence" value="ECO:0007669"/>
    <property type="project" value="UniProtKB-SubCell"/>
</dbReference>
<evidence type="ECO:0000256" key="2">
    <source>
        <dbReference type="ARBA" id="ARBA00006464"/>
    </source>
</evidence>
<dbReference type="PANTHER" id="PTHR30576">
    <property type="entry name" value="COLANIC BIOSYNTHESIS UDP-GLUCOSE LIPID CARRIER TRANSFERASE"/>
    <property type="match status" value="1"/>
</dbReference>